<evidence type="ECO:0000313" key="1">
    <source>
        <dbReference type="EMBL" id="SDE01583.1"/>
    </source>
</evidence>
<proteinExistence type="predicted"/>
<dbReference type="NCBIfam" id="TIGR01847">
    <property type="entry name" value="bacteriocin_sig"/>
    <property type="match status" value="1"/>
</dbReference>
<keyword evidence="2" id="KW-1185">Reference proteome</keyword>
<dbReference type="RefSeq" id="WP_090771557.1">
    <property type="nucleotide sequence ID" value="NZ_FMZH01000010.1"/>
</dbReference>
<dbReference type="STRING" id="390242.SAMN04488024_11097"/>
<name>A0A1G6ZGR5_9SPHI</name>
<dbReference type="AlphaFoldDB" id="A0A1G6ZGR5"/>
<gene>
    <name evidence="1" type="ORF">SAMN04488024_11097</name>
</gene>
<dbReference type="InterPro" id="IPR010133">
    <property type="entry name" value="Bacteriocin_signal_seq"/>
</dbReference>
<reference evidence="2" key="1">
    <citation type="submission" date="2016-10" db="EMBL/GenBank/DDBJ databases">
        <authorList>
            <person name="Varghese N."/>
            <person name="Submissions S."/>
        </authorList>
    </citation>
    <scope>NUCLEOTIDE SEQUENCE [LARGE SCALE GENOMIC DNA]</scope>
    <source>
        <strain evidence="2">DSM 18609</strain>
    </source>
</reference>
<organism evidence="1 2">
    <name type="scientific">Pedobacter soli</name>
    <dbReference type="NCBI Taxonomy" id="390242"/>
    <lineage>
        <taxon>Bacteria</taxon>
        <taxon>Pseudomonadati</taxon>
        <taxon>Bacteroidota</taxon>
        <taxon>Sphingobacteriia</taxon>
        <taxon>Sphingobacteriales</taxon>
        <taxon>Sphingobacteriaceae</taxon>
        <taxon>Pedobacter</taxon>
    </lineage>
</organism>
<sequence length="68" mass="6990">MENLTEKELTQISGGALQSGNAAGFGILLSAGADSLLSITFKNAYGDHQSSTTLSIGKDIDLGLGWFG</sequence>
<dbReference type="Proteomes" id="UP000199455">
    <property type="component" value="Unassembled WGS sequence"/>
</dbReference>
<dbReference type="EMBL" id="FMZH01000010">
    <property type="protein sequence ID" value="SDE01583.1"/>
    <property type="molecule type" value="Genomic_DNA"/>
</dbReference>
<protein>
    <submittedName>
        <fullName evidence="1">Bacteriocin-type signal sequence-containing protein</fullName>
    </submittedName>
</protein>
<evidence type="ECO:0000313" key="2">
    <source>
        <dbReference type="Proteomes" id="UP000199455"/>
    </source>
</evidence>
<accession>A0A1G6ZGR5</accession>